<dbReference type="Proteomes" id="UP001633002">
    <property type="component" value="Unassembled WGS sequence"/>
</dbReference>
<feature type="region of interest" description="Disordered" evidence="2">
    <location>
        <begin position="454"/>
        <end position="484"/>
    </location>
</feature>
<proteinExistence type="predicted"/>
<keyword evidence="1" id="KW-0343">GTPase activation</keyword>
<keyword evidence="5" id="KW-1185">Reference proteome</keyword>
<dbReference type="Gene3D" id="1.10.10.750">
    <property type="entry name" value="Ypt/Rab-GAP domain of gyp1p, domain 1"/>
    <property type="match status" value="1"/>
</dbReference>
<evidence type="ECO:0000313" key="5">
    <source>
        <dbReference type="Proteomes" id="UP001633002"/>
    </source>
</evidence>
<dbReference type="GO" id="GO:0005096">
    <property type="term" value="F:GTPase activator activity"/>
    <property type="evidence" value="ECO:0007669"/>
    <property type="project" value="UniProtKB-KW"/>
</dbReference>
<dbReference type="FunFam" id="1.10.472.80:FF:000027">
    <property type="entry name" value="GTPase activating protein (Evi5)"/>
    <property type="match status" value="1"/>
</dbReference>
<dbReference type="SUPFAM" id="SSF47923">
    <property type="entry name" value="Ypt/Rab-GAP domain of gyp1p"/>
    <property type="match status" value="2"/>
</dbReference>
<feature type="compositionally biased region" description="Low complexity" evidence="2">
    <location>
        <begin position="617"/>
        <end position="647"/>
    </location>
</feature>
<comment type="caution">
    <text evidence="4">The sequence shown here is derived from an EMBL/GenBank/DDBJ whole genome shotgun (WGS) entry which is preliminary data.</text>
</comment>
<dbReference type="Gene3D" id="1.10.8.270">
    <property type="entry name" value="putative rabgap domain of human tbc1 domain family member 14 like domains"/>
    <property type="match status" value="1"/>
</dbReference>
<feature type="domain" description="Rab-GAP TBC" evidence="3">
    <location>
        <begin position="97"/>
        <end position="288"/>
    </location>
</feature>
<feature type="compositionally biased region" description="Basic and acidic residues" evidence="2">
    <location>
        <begin position="458"/>
        <end position="474"/>
    </location>
</feature>
<evidence type="ECO:0000259" key="3">
    <source>
        <dbReference type="PROSITE" id="PS50086"/>
    </source>
</evidence>
<feature type="region of interest" description="Disordered" evidence="2">
    <location>
        <begin position="1"/>
        <end position="64"/>
    </location>
</feature>
<evidence type="ECO:0000313" key="4">
    <source>
        <dbReference type="EMBL" id="KAL3699868.1"/>
    </source>
</evidence>
<dbReference type="PANTHER" id="PTHR47219:SF9">
    <property type="entry name" value="GTPASE ACTIVATING PROTEIN AND CENTROSOME-ASSOCIATED, ISOFORM B"/>
    <property type="match status" value="1"/>
</dbReference>
<dbReference type="InterPro" id="IPR050302">
    <property type="entry name" value="Rab_GAP_TBC_domain"/>
</dbReference>
<organism evidence="4 5">
    <name type="scientific">Riccia sorocarpa</name>
    <dbReference type="NCBI Taxonomy" id="122646"/>
    <lineage>
        <taxon>Eukaryota</taxon>
        <taxon>Viridiplantae</taxon>
        <taxon>Streptophyta</taxon>
        <taxon>Embryophyta</taxon>
        <taxon>Marchantiophyta</taxon>
        <taxon>Marchantiopsida</taxon>
        <taxon>Marchantiidae</taxon>
        <taxon>Marchantiales</taxon>
        <taxon>Ricciaceae</taxon>
        <taxon>Riccia</taxon>
    </lineage>
</organism>
<dbReference type="FunFam" id="1.10.8.270:FF:000001">
    <property type="entry name" value="TBC1 domain family member 1"/>
    <property type="match status" value="1"/>
</dbReference>
<name>A0ABD3I843_9MARC</name>
<reference evidence="4 5" key="1">
    <citation type="submission" date="2024-09" db="EMBL/GenBank/DDBJ databases">
        <title>Chromosome-scale assembly of Riccia sorocarpa.</title>
        <authorList>
            <person name="Paukszto L."/>
        </authorList>
    </citation>
    <scope>NUCLEOTIDE SEQUENCE [LARGE SCALE GENOMIC DNA]</scope>
    <source>
        <strain evidence="4">LP-2024</strain>
        <tissue evidence="4">Aerial parts of the thallus</tissue>
    </source>
</reference>
<feature type="compositionally biased region" description="Polar residues" evidence="2">
    <location>
        <begin position="648"/>
        <end position="657"/>
    </location>
</feature>
<dbReference type="EMBL" id="JBJQOH010000001">
    <property type="protein sequence ID" value="KAL3699868.1"/>
    <property type="molecule type" value="Genomic_DNA"/>
</dbReference>
<dbReference type="InterPro" id="IPR000195">
    <property type="entry name" value="Rab-GAP-TBC_dom"/>
</dbReference>
<dbReference type="Pfam" id="PF00566">
    <property type="entry name" value="RabGAP-TBC"/>
    <property type="match status" value="1"/>
</dbReference>
<protein>
    <recommendedName>
        <fullName evidence="3">Rab-GAP TBC domain-containing protein</fullName>
    </recommendedName>
</protein>
<accession>A0ABD3I843</accession>
<dbReference type="FunFam" id="1.10.10.750:FF:000010">
    <property type="entry name" value="EVI5-like protein isoform X1"/>
    <property type="match status" value="1"/>
</dbReference>
<feature type="compositionally biased region" description="Basic and acidic residues" evidence="2">
    <location>
        <begin position="8"/>
        <end position="17"/>
    </location>
</feature>
<feature type="compositionally biased region" description="Basic and acidic residues" evidence="2">
    <location>
        <begin position="55"/>
        <end position="64"/>
    </location>
</feature>
<sequence length="657" mass="75071">MNGGHNLSEAEKKRIEELEFEPGPVPPLRPVDRFGFLKPAGTGAEASSKPPAKPQSEREREERRLRKWRKMIGVGGTDWKHYVRRKPHVVKRRIRKGIPDCLRGLVWQLISGSRDLLLMNQGIYEQLVVYETSAAELDIIRDISRTFPSHVFFQQRHGPGQRSLYNVLKAYSVYDREVGYVQGMGFLAGLLLLYMSEEDAFWLLVALLKGAVHAPMEGLYLAGLPLVQQYLFQFERLVREQLPRLGSHFEEEVINPSMYASQWFITVFSYSFPFSLELRIWDVFLYEGVKIVFRVGLALLKYCQDDLVKLPFEKLVHALRNFPEDALQPDVLLPMAYSIKVSRRLEELRQEYIMMTNPLPQAEQLIKQTSPRDQRTEQQTSLDSDLIFLDNWISPALQKVCGTKIEWVPCRKLSWRWNSKPTPGDLQRFHFDRSHAIDHEASCIDEEGSAEPVALVDDDSKQEGEARKADSRPDRGKKKISLAPKPASFSTGEIAFEEIAEDVYGLERRAGTRLNASAADIASTSTSRHICPSGQRKFSATPTPEWPDMFEINAAETIEMFENDRDLMRITDEQLREVKYHKMTKEPVTRFAAEDVEVNISFPREGISTRSRSSGIKPHLSSPLSKKGKSSHVVDNPQPNPQPNDVNLNTTVSTEEE</sequence>
<dbReference type="PROSITE" id="PS50086">
    <property type="entry name" value="TBC_RABGAP"/>
    <property type="match status" value="1"/>
</dbReference>
<dbReference type="Gene3D" id="1.10.472.80">
    <property type="entry name" value="Ypt/Rab-GAP domain of gyp1p, domain 3"/>
    <property type="match status" value="1"/>
</dbReference>
<dbReference type="PANTHER" id="PTHR47219">
    <property type="entry name" value="RAB GTPASE-ACTIVATING PROTEIN 1-LIKE"/>
    <property type="match status" value="1"/>
</dbReference>
<gene>
    <name evidence="4" type="ORF">R1sor_017890</name>
</gene>
<dbReference type="AlphaFoldDB" id="A0ABD3I843"/>
<evidence type="ECO:0000256" key="2">
    <source>
        <dbReference type="SAM" id="MobiDB-lite"/>
    </source>
</evidence>
<evidence type="ECO:0000256" key="1">
    <source>
        <dbReference type="ARBA" id="ARBA00022468"/>
    </source>
</evidence>
<dbReference type="SMART" id="SM00164">
    <property type="entry name" value="TBC"/>
    <property type="match status" value="1"/>
</dbReference>
<feature type="region of interest" description="Disordered" evidence="2">
    <location>
        <begin position="602"/>
        <end position="657"/>
    </location>
</feature>
<dbReference type="InterPro" id="IPR035969">
    <property type="entry name" value="Rab-GAP_TBC_sf"/>
</dbReference>